<dbReference type="GO" id="GO:0005459">
    <property type="term" value="F:UDP-galactose transmembrane transporter activity"/>
    <property type="evidence" value="ECO:0007669"/>
    <property type="project" value="TreeGrafter"/>
</dbReference>
<dbReference type="AlphaFoldDB" id="A0A812J4G7"/>
<dbReference type="GO" id="GO:0005460">
    <property type="term" value="F:UDP-glucose transmembrane transporter activity"/>
    <property type="evidence" value="ECO:0007669"/>
    <property type="project" value="TreeGrafter"/>
</dbReference>
<dbReference type="InterPro" id="IPR013657">
    <property type="entry name" value="SCL35B1-4/HUT1"/>
</dbReference>
<evidence type="ECO:0000313" key="7">
    <source>
        <dbReference type="EMBL" id="CAE7198982.1"/>
    </source>
</evidence>
<protein>
    <submittedName>
        <fullName evidence="7">Slc35b1 protein</fullName>
    </submittedName>
</protein>
<dbReference type="Proteomes" id="UP000649617">
    <property type="component" value="Unassembled WGS sequence"/>
</dbReference>
<keyword evidence="3 6" id="KW-0812">Transmembrane</keyword>
<gene>
    <name evidence="7" type="primary">slc35b1</name>
    <name evidence="7" type="ORF">SPIL2461_LOCUS1736</name>
</gene>
<feature type="transmembrane region" description="Helical" evidence="6">
    <location>
        <begin position="93"/>
        <end position="111"/>
    </location>
</feature>
<evidence type="ECO:0000256" key="5">
    <source>
        <dbReference type="ARBA" id="ARBA00023136"/>
    </source>
</evidence>
<evidence type="ECO:0000256" key="6">
    <source>
        <dbReference type="SAM" id="Phobius"/>
    </source>
</evidence>
<keyword evidence="8" id="KW-1185">Reference proteome</keyword>
<dbReference type="OrthoDB" id="312226at2759"/>
<evidence type="ECO:0000256" key="4">
    <source>
        <dbReference type="ARBA" id="ARBA00022989"/>
    </source>
</evidence>
<evidence type="ECO:0000256" key="1">
    <source>
        <dbReference type="ARBA" id="ARBA00004141"/>
    </source>
</evidence>
<evidence type="ECO:0000256" key="2">
    <source>
        <dbReference type="ARBA" id="ARBA00022448"/>
    </source>
</evidence>
<keyword evidence="2" id="KW-0813">Transport</keyword>
<sequence length="263" mass="28137">MTHHPVNAPAHHVLCQYLRIAVEFQCSSLTLVVCEKQLCSQSPIPCRAEGAQCGAKFASNEALKSVSYPIQALAKSSKTLPAMLGCLVSGKRITVLQWIAAFGITLGTAGFSMSGKKGGDIEAKPLGVLLLVVSLLCDGTVSMQQEKMRNQAVVLSPYEQMFMTNAGAALLLLPVSFLTGQLNQGVQFLYENVTILDEIAIFALCSAFGQVFIFLTISWFGPDTNAKITTIRGVLRVGAASESRRSRVGGSCSQTKPKGPLEH</sequence>
<feature type="transmembrane region" description="Helical" evidence="6">
    <location>
        <begin position="123"/>
        <end position="141"/>
    </location>
</feature>
<proteinExistence type="predicted"/>
<accession>A0A812J4G7</accession>
<feature type="transmembrane region" description="Helical" evidence="6">
    <location>
        <begin position="199"/>
        <end position="220"/>
    </location>
</feature>
<keyword evidence="4 6" id="KW-1133">Transmembrane helix</keyword>
<dbReference type="Pfam" id="PF08449">
    <property type="entry name" value="UAA"/>
    <property type="match status" value="1"/>
</dbReference>
<comment type="subcellular location">
    <subcellularLocation>
        <location evidence="1">Membrane</location>
        <topology evidence="1">Multi-pass membrane protein</topology>
    </subcellularLocation>
</comment>
<keyword evidence="5 6" id="KW-0472">Membrane</keyword>
<organism evidence="7 8">
    <name type="scientific">Symbiodinium pilosum</name>
    <name type="common">Dinoflagellate</name>
    <dbReference type="NCBI Taxonomy" id="2952"/>
    <lineage>
        <taxon>Eukaryota</taxon>
        <taxon>Sar</taxon>
        <taxon>Alveolata</taxon>
        <taxon>Dinophyceae</taxon>
        <taxon>Suessiales</taxon>
        <taxon>Symbiodiniaceae</taxon>
        <taxon>Symbiodinium</taxon>
    </lineage>
</organism>
<dbReference type="EMBL" id="CAJNIZ010001769">
    <property type="protein sequence ID" value="CAE7198982.1"/>
    <property type="molecule type" value="Genomic_DNA"/>
</dbReference>
<reference evidence="7" key="1">
    <citation type="submission" date="2021-02" db="EMBL/GenBank/DDBJ databases">
        <authorList>
            <person name="Dougan E. K."/>
            <person name="Rhodes N."/>
            <person name="Thang M."/>
            <person name="Chan C."/>
        </authorList>
    </citation>
    <scope>NUCLEOTIDE SEQUENCE</scope>
</reference>
<evidence type="ECO:0000313" key="8">
    <source>
        <dbReference type="Proteomes" id="UP000649617"/>
    </source>
</evidence>
<dbReference type="GO" id="GO:0000139">
    <property type="term" value="C:Golgi membrane"/>
    <property type="evidence" value="ECO:0007669"/>
    <property type="project" value="TreeGrafter"/>
</dbReference>
<comment type="caution">
    <text evidence="7">The sequence shown here is derived from an EMBL/GenBank/DDBJ whole genome shotgun (WGS) entry which is preliminary data.</text>
</comment>
<name>A0A812J4G7_SYMPI</name>
<dbReference type="PANTHER" id="PTHR10778">
    <property type="entry name" value="SOLUTE CARRIER FAMILY 35 MEMBER B"/>
    <property type="match status" value="1"/>
</dbReference>
<feature type="transmembrane region" description="Helical" evidence="6">
    <location>
        <begin position="162"/>
        <end position="179"/>
    </location>
</feature>
<dbReference type="GO" id="GO:0005789">
    <property type="term" value="C:endoplasmic reticulum membrane"/>
    <property type="evidence" value="ECO:0007669"/>
    <property type="project" value="TreeGrafter"/>
</dbReference>
<dbReference type="PANTHER" id="PTHR10778:SF18">
    <property type="entry name" value="SUGAR PHOSPHATE TRANSPORTER DOMAIN-CONTAINING PROTEIN"/>
    <property type="match status" value="1"/>
</dbReference>
<evidence type="ECO:0000256" key="3">
    <source>
        <dbReference type="ARBA" id="ARBA00022692"/>
    </source>
</evidence>